<dbReference type="PANTHER" id="PTHR47053">
    <property type="entry name" value="MUREIN DD-ENDOPEPTIDASE MEPH-RELATED"/>
    <property type="match status" value="1"/>
</dbReference>
<evidence type="ECO:0000259" key="5">
    <source>
        <dbReference type="PROSITE" id="PS51935"/>
    </source>
</evidence>
<dbReference type="Gene3D" id="1.10.530.10">
    <property type="match status" value="1"/>
</dbReference>
<dbReference type="Proteomes" id="UP000256661">
    <property type="component" value="Unassembled WGS sequence"/>
</dbReference>
<dbReference type="InterPro" id="IPR000064">
    <property type="entry name" value="NLP_P60_dom"/>
</dbReference>
<evidence type="ECO:0000313" key="7">
    <source>
        <dbReference type="Proteomes" id="UP000256661"/>
    </source>
</evidence>
<dbReference type="PROSITE" id="PS51935">
    <property type="entry name" value="NLPC_P60"/>
    <property type="match status" value="1"/>
</dbReference>
<protein>
    <submittedName>
        <fullName evidence="6">Transglycosylase protein with SLT domain</fullName>
    </submittedName>
</protein>
<dbReference type="GO" id="GO:0006508">
    <property type="term" value="P:proteolysis"/>
    <property type="evidence" value="ECO:0007669"/>
    <property type="project" value="UniProtKB-KW"/>
</dbReference>
<keyword evidence="3" id="KW-0378">Hydrolase</keyword>
<dbReference type="SUPFAM" id="SSF53955">
    <property type="entry name" value="Lysozyme-like"/>
    <property type="match status" value="1"/>
</dbReference>
<dbReference type="AlphaFoldDB" id="A0A3D9SJF8"/>
<proteinExistence type="inferred from homology"/>
<dbReference type="InterPro" id="IPR051202">
    <property type="entry name" value="Peptidase_C40"/>
</dbReference>
<dbReference type="CDD" id="cd13399">
    <property type="entry name" value="Slt35-like"/>
    <property type="match status" value="1"/>
</dbReference>
<keyword evidence="4" id="KW-0788">Thiol protease</keyword>
<organism evidence="6 7">
    <name type="scientific">Thermomonospora umbrina</name>
    <dbReference type="NCBI Taxonomy" id="111806"/>
    <lineage>
        <taxon>Bacteria</taxon>
        <taxon>Bacillati</taxon>
        <taxon>Actinomycetota</taxon>
        <taxon>Actinomycetes</taxon>
        <taxon>Streptosporangiales</taxon>
        <taxon>Thermomonosporaceae</taxon>
        <taxon>Thermomonospora</taxon>
    </lineage>
</organism>
<dbReference type="OrthoDB" id="5244330at2"/>
<dbReference type="Gene3D" id="3.90.1720.10">
    <property type="entry name" value="endopeptidase domain like (from Nostoc punctiforme)"/>
    <property type="match status" value="1"/>
</dbReference>
<keyword evidence="2" id="KW-0645">Protease</keyword>
<gene>
    <name evidence="6" type="ORF">DFJ69_1468</name>
</gene>
<dbReference type="Pfam" id="PF00877">
    <property type="entry name" value="NLPC_P60"/>
    <property type="match status" value="1"/>
</dbReference>
<evidence type="ECO:0000256" key="1">
    <source>
        <dbReference type="ARBA" id="ARBA00007074"/>
    </source>
</evidence>
<dbReference type="RefSeq" id="WP_116021758.1">
    <property type="nucleotide sequence ID" value="NZ_QTTT01000001.1"/>
</dbReference>
<dbReference type="PANTHER" id="PTHR47053:SF1">
    <property type="entry name" value="MUREIN DD-ENDOPEPTIDASE MEPH-RELATED"/>
    <property type="match status" value="1"/>
</dbReference>
<comment type="similarity">
    <text evidence="1">Belongs to the peptidase C40 family.</text>
</comment>
<evidence type="ECO:0000256" key="2">
    <source>
        <dbReference type="ARBA" id="ARBA00022670"/>
    </source>
</evidence>
<dbReference type="InterPro" id="IPR038765">
    <property type="entry name" value="Papain-like_cys_pep_sf"/>
</dbReference>
<comment type="caution">
    <text evidence="6">The sequence shown here is derived from an EMBL/GenBank/DDBJ whole genome shotgun (WGS) entry which is preliminary data.</text>
</comment>
<dbReference type="SUPFAM" id="SSF54001">
    <property type="entry name" value="Cysteine proteinases"/>
    <property type="match status" value="1"/>
</dbReference>
<accession>A0A3D9SJF8</accession>
<sequence>MRRRLLIAAAVAAVGVLFMTLMVMPVFLGAGQFMYGGGAGGSCVNTGGASDQPGEAADAKSIPGDYLKLYKKAGQDYKLPWNVLAGIGKVETSHGTSTLPGVSSGENYAGAGGPMQFLEPTFKAFAVDGNKDGKKSRYDPEDAIPSAARYLKHNGAPERMRTALYMYNHSWDYVDLVLSWSKRYGGGDFTIVQADGPICSDTEGLPENADEAIQRIIDFAMAQRGKRYVFGANGPDAWDCSSLLEAAYKSVGLTIPPSTWGQWPFGVKVPKGTEVPGDLVFFNSGPGTSAAAPGHVGMVIAKGKMIAARCSTCSPNIGVQSYDRSDWVGVTRPLAKPELKKELERLRSG</sequence>
<dbReference type="InterPro" id="IPR023346">
    <property type="entry name" value="Lysozyme-like_dom_sf"/>
</dbReference>
<keyword evidence="7" id="KW-1185">Reference proteome</keyword>
<name>A0A3D9SJF8_9ACTN</name>
<reference evidence="6 7" key="1">
    <citation type="submission" date="2018-08" db="EMBL/GenBank/DDBJ databases">
        <title>Sequencing the genomes of 1000 actinobacteria strains.</title>
        <authorList>
            <person name="Klenk H.-P."/>
        </authorList>
    </citation>
    <scope>NUCLEOTIDE SEQUENCE [LARGE SCALE GENOMIC DNA]</scope>
    <source>
        <strain evidence="6 7">DSM 43927</strain>
    </source>
</reference>
<dbReference type="Pfam" id="PF13406">
    <property type="entry name" value="SLT_2"/>
    <property type="match status" value="1"/>
</dbReference>
<feature type="domain" description="NlpC/P60" evidence="5">
    <location>
        <begin position="210"/>
        <end position="338"/>
    </location>
</feature>
<evidence type="ECO:0000313" key="6">
    <source>
        <dbReference type="EMBL" id="REE96046.1"/>
    </source>
</evidence>
<dbReference type="InterPro" id="IPR031304">
    <property type="entry name" value="SLT_2"/>
</dbReference>
<evidence type="ECO:0000256" key="3">
    <source>
        <dbReference type="ARBA" id="ARBA00022801"/>
    </source>
</evidence>
<dbReference type="EMBL" id="QTTT01000001">
    <property type="protein sequence ID" value="REE96046.1"/>
    <property type="molecule type" value="Genomic_DNA"/>
</dbReference>
<evidence type="ECO:0000256" key="4">
    <source>
        <dbReference type="ARBA" id="ARBA00022807"/>
    </source>
</evidence>
<dbReference type="GO" id="GO:0008234">
    <property type="term" value="F:cysteine-type peptidase activity"/>
    <property type="evidence" value="ECO:0007669"/>
    <property type="project" value="UniProtKB-KW"/>
</dbReference>